<accession>A0AAU9JSM2</accession>
<keyword evidence="1" id="KW-0812">Transmembrane</keyword>
<dbReference type="AlphaFoldDB" id="A0AAU9JSM2"/>
<evidence type="ECO:0000256" key="1">
    <source>
        <dbReference type="SAM" id="Phobius"/>
    </source>
</evidence>
<keyword evidence="3" id="KW-1185">Reference proteome</keyword>
<protein>
    <recommendedName>
        <fullName evidence="4">DoxX family protein</fullName>
    </recommendedName>
</protein>
<reference evidence="2" key="1">
    <citation type="submission" date="2021-09" db="EMBL/GenBank/DDBJ databases">
        <authorList>
            <consortium name="AG Swart"/>
            <person name="Singh M."/>
            <person name="Singh A."/>
            <person name="Seah K."/>
            <person name="Emmerich C."/>
        </authorList>
    </citation>
    <scope>NUCLEOTIDE SEQUENCE</scope>
    <source>
        <strain evidence="2">ATCC30299</strain>
    </source>
</reference>
<evidence type="ECO:0000313" key="3">
    <source>
        <dbReference type="Proteomes" id="UP001162131"/>
    </source>
</evidence>
<keyword evidence="1" id="KW-0472">Membrane</keyword>
<gene>
    <name evidence="2" type="ORF">BSTOLATCC_MIC48164</name>
</gene>
<dbReference type="Proteomes" id="UP001162131">
    <property type="component" value="Unassembled WGS sequence"/>
</dbReference>
<dbReference type="EMBL" id="CAJZBQ010000047">
    <property type="protein sequence ID" value="CAG9329340.1"/>
    <property type="molecule type" value="Genomic_DNA"/>
</dbReference>
<keyword evidence="1" id="KW-1133">Transmembrane helix</keyword>
<evidence type="ECO:0000313" key="2">
    <source>
        <dbReference type="EMBL" id="CAG9329340.1"/>
    </source>
</evidence>
<feature type="transmembrane region" description="Helical" evidence="1">
    <location>
        <begin position="122"/>
        <end position="142"/>
    </location>
</feature>
<feature type="transmembrane region" description="Helical" evidence="1">
    <location>
        <begin position="98"/>
        <end position="116"/>
    </location>
</feature>
<comment type="caution">
    <text evidence="2">The sequence shown here is derived from an EMBL/GenBank/DDBJ whole genome shotgun (WGS) entry which is preliminary data.</text>
</comment>
<proteinExistence type="predicted"/>
<feature type="transmembrane region" description="Helical" evidence="1">
    <location>
        <begin position="15"/>
        <end position="33"/>
    </location>
</feature>
<organism evidence="2 3">
    <name type="scientific">Blepharisma stoltei</name>
    <dbReference type="NCBI Taxonomy" id="1481888"/>
    <lineage>
        <taxon>Eukaryota</taxon>
        <taxon>Sar</taxon>
        <taxon>Alveolata</taxon>
        <taxon>Ciliophora</taxon>
        <taxon>Postciliodesmatophora</taxon>
        <taxon>Heterotrichea</taxon>
        <taxon>Heterotrichida</taxon>
        <taxon>Blepharismidae</taxon>
        <taxon>Blepharisma</taxon>
    </lineage>
</organism>
<name>A0AAU9JSM2_9CILI</name>
<feature type="transmembrane region" description="Helical" evidence="1">
    <location>
        <begin position="74"/>
        <end position="91"/>
    </location>
</feature>
<evidence type="ECO:0008006" key="4">
    <source>
        <dbReference type="Google" id="ProtNLM"/>
    </source>
</evidence>
<sequence>MDKEETSTNSFKTNLGRFLLAMVFILHGAAILIDSAKFENQLVEGYAKTYARFYEYTRIALFFTPARVALNSKIIALSAAVFELFSSFLLICNFRIGAKWLIAFQILLVIFVENHLNFSKNAAEWSMISILNLGIAAGLLFLCGSQSSEKEKAE</sequence>